<evidence type="ECO:0000313" key="1">
    <source>
        <dbReference type="EMBL" id="PXW95157.1"/>
    </source>
</evidence>
<accession>A0A318GYE9</accession>
<reference evidence="1 2" key="1">
    <citation type="submission" date="2018-05" db="EMBL/GenBank/DDBJ databases">
        <title>Genomic Encyclopedia of Type Strains, Phase IV (KMG-IV): sequencing the most valuable type-strain genomes for metagenomic binning, comparative biology and taxonomic classification.</title>
        <authorList>
            <person name="Goeker M."/>
        </authorList>
    </citation>
    <scope>NUCLEOTIDE SEQUENCE [LARGE SCALE GENOMIC DNA]</scope>
    <source>
        <strain evidence="1 2">DSM 566</strain>
    </source>
</reference>
<dbReference type="EMBL" id="QJJS01000010">
    <property type="protein sequence ID" value="PXW95157.1"/>
    <property type="molecule type" value="Genomic_DNA"/>
</dbReference>
<sequence>MSPRVVRCVVLRLSGMPFGARRPGRLEARTAREAALVTQNLRLRAELVLLRTAVFWGLGAATVLRRPPATRVRPRLEAGAREAQAVICQTGCAGHAHPWLEADGQCRRSGEACDRVDPAAVR</sequence>
<name>A0A318GYE9_9BURK</name>
<proteinExistence type="predicted"/>
<keyword evidence="2" id="KW-1185">Reference proteome</keyword>
<dbReference type="Proteomes" id="UP000247811">
    <property type="component" value="Unassembled WGS sequence"/>
</dbReference>
<evidence type="ECO:0000313" key="2">
    <source>
        <dbReference type="Proteomes" id="UP000247811"/>
    </source>
</evidence>
<organism evidence="1 2">
    <name type="scientific">Sphaerotilus hippei</name>
    <dbReference type="NCBI Taxonomy" id="744406"/>
    <lineage>
        <taxon>Bacteria</taxon>
        <taxon>Pseudomonadati</taxon>
        <taxon>Pseudomonadota</taxon>
        <taxon>Betaproteobacteria</taxon>
        <taxon>Burkholderiales</taxon>
        <taxon>Sphaerotilaceae</taxon>
        <taxon>Sphaerotilus</taxon>
    </lineage>
</organism>
<gene>
    <name evidence="1" type="ORF">C7444_1102</name>
</gene>
<protein>
    <submittedName>
        <fullName evidence="1">Uncharacterized protein</fullName>
    </submittedName>
</protein>
<dbReference type="AlphaFoldDB" id="A0A318GYE9"/>
<comment type="caution">
    <text evidence="1">The sequence shown here is derived from an EMBL/GenBank/DDBJ whole genome shotgun (WGS) entry which is preliminary data.</text>
</comment>